<gene>
    <name evidence="2" type="ORF">Sradi_4529400</name>
</gene>
<proteinExistence type="predicted"/>
<reference evidence="2" key="1">
    <citation type="submission" date="2020-06" db="EMBL/GenBank/DDBJ databases">
        <authorList>
            <person name="Li T."/>
            <person name="Hu X."/>
            <person name="Zhang T."/>
            <person name="Song X."/>
            <person name="Zhang H."/>
            <person name="Dai N."/>
            <person name="Sheng W."/>
            <person name="Hou X."/>
            <person name="Wei L."/>
        </authorList>
    </citation>
    <scope>NUCLEOTIDE SEQUENCE</scope>
    <source>
        <strain evidence="2">G02</strain>
        <tissue evidence="2">Leaf</tissue>
    </source>
</reference>
<dbReference type="EMBL" id="JACGWJ010000020">
    <property type="protein sequence ID" value="KAL0340126.1"/>
    <property type="molecule type" value="Genomic_DNA"/>
</dbReference>
<accession>A0AAW2N9K4</accession>
<feature type="compositionally biased region" description="Acidic residues" evidence="1">
    <location>
        <begin position="32"/>
        <end position="41"/>
    </location>
</feature>
<feature type="region of interest" description="Disordered" evidence="1">
    <location>
        <begin position="1"/>
        <end position="43"/>
    </location>
</feature>
<evidence type="ECO:0000313" key="2">
    <source>
        <dbReference type="EMBL" id="KAL0340126.1"/>
    </source>
</evidence>
<feature type="compositionally biased region" description="Polar residues" evidence="1">
    <location>
        <begin position="1"/>
        <end position="18"/>
    </location>
</feature>
<name>A0AAW2N9K4_SESRA</name>
<sequence length="95" mass="10762">MDPLKNSLSSLSHNTPYTHTGKHAHTNSDYDAATEEDDPNGDEAYALALLYGDVDNELNDDQEARPREDGNPKSCIQREFIFKEFYSLARKVINE</sequence>
<dbReference type="AlphaFoldDB" id="A0AAW2N9K4"/>
<comment type="caution">
    <text evidence="2">The sequence shown here is derived from an EMBL/GenBank/DDBJ whole genome shotgun (WGS) entry which is preliminary data.</text>
</comment>
<protein>
    <submittedName>
        <fullName evidence="2">Uncharacterized protein</fullName>
    </submittedName>
</protein>
<evidence type="ECO:0000256" key="1">
    <source>
        <dbReference type="SAM" id="MobiDB-lite"/>
    </source>
</evidence>
<organism evidence="2">
    <name type="scientific">Sesamum radiatum</name>
    <name type="common">Black benniseed</name>
    <dbReference type="NCBI Taxonomy" id="300843"/>
    <lineage>
        <taxon>Eukaryota</taxon>
        <taxon>Viridiplantae</taxon>
        <taxon>Streptophyta</taxon>
        <taxon>Embryophyta</taxon>
        <taxon>Tracheophyta</taxon>
        <taxon>Spermatophyta</taxon>
        <taxon>Magnoliopsida</taxon>
        <taxon>eudicotyledons</taxon>
        <taxon>Gunneridae</taxon>
        <taxon>Pentapetalae</taxon>
        <taxon>asterids</taxon>
        <taxon>lamiids</taxon>
        <taxon>Lamiales</taxon>
        <taxon>Pedaliaceae</taxon>
        <taxon>Sesamum</taxon>
    </lineage>
</organism>
<reference evidence="2" key="2">
    <citation type="journal article" date="2024" name="Plant">
        <title>Genomic evolution and insights into agronomic trait innovations of Sesamum species.</title>
        <authorList>
            <person name="Miao H."/>
            <person name="Wang L."/>
            <person name="Qu L."/>
            <person name="Liu H."/>
            <person name="Sun Y."/>
            <person name="Le M."/>
            <person name="Wang Q."/>
            <person name="Wei S."/>
            <person name="Zheng Y."/>
            <person name="Lin W."/>
            <person name="Duan Y."/>
            <person name="Cao H."/>
            <person name="Xiong S."/>
            <person name="Wang X."/>
            <person name="Wei L."/>
            <person name="Li C."/>
            <person name="Ma Q."/>
            <person name="Ju M."/>
            <person name="Zhao R."/>
            <person name="Li G."/>
            <person name="Mu C."/>
            <person name="Tian Q."/>
            <person name="Mei H."/>
            <person name="Zhang T."/>
            <person name="Gao T."/>
            <person name="Zhang H."/>
        </authorList>
    </citation>
    <scope>NUCLEOTIDE SEQUENCE</scope>
    <source>
        <strain evidence="2">G02</strain>
    </source>
</reference>